<protein>
    <submittedName>
        <fullName evidence="4">RNA pyrophosphohydrolase</fullName>
    </submittedName>
</protein>
<feature type="domain" description="Nudix hydrolase" evidence="3">
    <location>
        <begin position="4"/>
        <end position="146"/>
    </location>
</feature>
<evidence type="ECO:0000256" key="1">
    <source>
        <dbReference type="ARBA" id="ARBA00022801"/>
    </source>
</evidence>
<keyword evidence="1 2" id="KW-0378">Hydrolase</keyword>
<dbReference type="GO" id="GO:0016787">
    <property type="term" value="F:hydrolase activity"/>
    <property type="evidence" value="ECO:0007669"/>
    <property type="project" value="UniProtKB-KW"/>
</dbReference>
<comment type="similarity">
    <text evidence="2">Belongs to the Nudix hydrolase family.</text>
</comment>
<comment type="caution">
    <text evidence="4">The sequence shown here is derived from an EMBL/GenBank/DDBJ whole genome shotgun (WGS) entry which is preliminary data.</text>
</comment>
<sequence length="148" mass="17377">MIKKYRPNVLAVVTKDDKILIQHNPRFDHWQLPQGGIDAGETAEQAVIREASEELGVDAKFLSIKHQLEQTHRYDWPDHTLKKDYYKKEGYIGQEQTIFILNFNGTDSDFHLEKSHEADQIKWVNKDELKKVIHPRRHGSLDIILKHI</sequence>
<dbReference type="PROSITE" id="PS51462">
    <property type="entry name" value="NUDIX"/>
    <property type="match status" value="1"/>
</dbReference>
<accession>A0A2H0V8C7</accession>
<evidence type="ECO:0000256" key="2">
    <source>
        <dbReference type="RuleBase" id="RU003476"/>
    </source>
</evidence>
<dbReference type="InterPro" id="IPR020084">
    <property type="entry name" value="NUDIX_hydrolase_CS"/>
</dbReference>
<dbReference type="AlphaFoldDB" id="A0A2H0V8C7"/>
<dbReference type="InterPro" id="IPR000086">
    <property type="entry name" value="NUDIX_hydrolase_dom"/>
</dbReference>
<evidence type="ECO:0000313" key="5">
    <source>
        <dbReference type="Proteomes" id="UP000229901"/>
    </source>
</evidence>
<evidence type="ECO:0000313" key="4">
    <source>
        <dbReference type="EMBL" id="PIR94600.1"/>
    </source>
</evidence>
<proteinExistence type="inferred from homology"/>
<dbReference type="PANTHER" id="PTHR43736">
    <property type="entry name" value="ADP-RIBOSE PYROPHOSPHATASE"/>
    <property type="match status" value="1"/>
</dbReference>
<dbReference type="Proteomes" id="UP000229901">
    <property type="component" value="Unassembled WGS sequence"/>
</dbReference>
<gene>
    <name evidence="4" type="ORF">COT97_00410</name>
</gene>
<dbReference type="EMBL" id="PFAP01000002">
    <property type="protein sequence ID" value="PIR94600.1"/>
    <property type="molecule type" value="Genomic_DNA"/>
</dbReference>
<dbReference type="SUPFAM" id="SSF55811">
    <property type="entry name" value="Nudix"/>
    <property type="match status" value="1"/>
</dbReference>
<dbReference type="Pfam" id="PF00293">
    <property type="entry name" value="NUDIX"/>
    <property type="match status" value="1"/>
</dbReference>
<dbReference type="PRINTS" id="PR00502">
    <property type="entry name" value="NUDIXFAMILY"/>
</dbReference>
<organism evidence="4 5">
    <name type="scientific">Candidatus Falkowbacteria bacterium CG10_big_fil_rev_8_21_14_0_10_39_11</name>
    <dbReference type="NCBI Taxonomy" id="1974565"/>
    <lineage>
        <taxon>Bacteria</taxon>
        <taxon>Candidatus Falkowiibacteriota</taxon>
    </lineage>
</organism>
<dbReference type="Gene3D" id="3.90.79.10">
    <property type="entry name" value="Nucleoside Triphosphate Pyrophosphohydrolase"/>
    <property type="match status" value="1"/>
</dbReference>
<evidence type="ECO:0000259" key="3">
    <source>
        <dbReference type="PROSITE" id="PS51462"/>
    </source>
</evidence>
<dbReference type="PROSITE" id="PS00893">
    <property type="entry name" value="NUDIX_BOX"/>
    <property type="match status" value="1"/>
</dbReference>
<dbReference type="InterPro" id="IPR020476">
    <property type="entry name" value="Nudix_hydrolase"/>
</dbReference>
<reference evidence="5" key="1">
    <citation type="submission" date="2017-09" db="EMBL/GenBank/DDBJ databases">
        <title>Depth-based differentiation of microbial function through sediment-hosted aquifers and enrichment of novel symbionts in the deep terrestrial subsurface.</title>
        <authorList>
            <person name="Probst A.J."/>
            <person name="Ladd B."/>
            <person name="Jarett J.K."/>
            <person name="Geller-Mcgrath D.E."/>
            <person name="Sieber C.M.K."/>
            <person name="Emerson J.B."/>
            <person name="Anantharaman K."/>
            <person name="Thomas B.C."/>
            <person name="Malmstrom R."/>
            <person name="Stieglmeier M."/>
            <person name="Klingl A."/>
            <person name="Woyke T."/>
            <person name="Ryan C.M."/>
            <person name="Banfield J.F."/>
        </authorList>
    </citation>
    <scope>NUCLEOTIDE SEQUENCE [LARGE SCALE GENOMIC DNA]</scope>
</reference>
<dbReference type="PANTHER" id="PTHR43736:SF1">
    <property type="entry name" value="DIHYDRONEOPTERIN TRIPHOSPHATE DIPHOSPHATASE"/>
    <property type="match status" value="1"/>
</dbReference>
<dbReference type="InterPro" id="IPR015797">
    <property type="entry name" value="NUDIX_hydrolase-like_dom_sf"/>
</dbReference>
<name>A0A2H0V8C7_9BACT</name>